<keyword evidence="2" id="KW-0430">Lectin</keyword>
<feature type="region of interest" description="Disordered" evidence="3">
    <location>
        <begin position="1"/>
        <end position="28"/>
    </location>
</feature>
<evidence type="ECO:0000256" key="4">
    <source>
        <dbReference type="SAM" id="Phobius"/>
    </source>
</evidence>
<dbReference type="SMART" id="SM00034">
    <property type="entry name" value="CLECT"/>
    <property type="match status" value="1"/>
</dbReference>
<keyword evidence="4" id="KW-0812">Transmembrane</keyword>
<dbReference type="InterPro" id="IPR016186">
    <property type="entry name" value="C-type_lectin-like/link_sf"/>
</dbReference>
<feature type="transmembrane region" description="Helical" evidence="4">
    <location>
        <begin position="34"/>
        <end position="57"/>
    </location>
</feature>
<dbReference type="SUPFAM" id="SSF56436">
    <property type="entry name" value="C-type lectin-like"/>
    <property type="match status" value="1"/>
</dbReference>
<feature type="domain" description="C-type lectin" evidence="5">
    <location>
        <begin position="103"/>
        <end position="213"/>
    </location>
</feature>
<dbReference type="AlphaFoldDB" id="A0ABD1IWM6"/>
<keyword evidence="4" id="KW-0472">Membrane</keyword>
<dbReference type="PANTHER" id="PTHR45710:SF26">
    <property type="entry name" value="RH26557P"/>
    <property type="match status" value="1"/>
</dbReference>
<dbReference type="EMBL" id="JBHFQA010000022">
    <property type="protein sequence ID" value="KAL2079242.1"/>
    <property type="molecule type" value="Genomic_DNA"/>
</dbReference>
<dbReference type="PANTHER" id="PTHR45710">
    <property type="entry name" value="C-TYPE LECTIN DOMAIN-CONTAINING PROTEIN 180"/>
    <property type="match status" value="1"/>
</dbReference>
<evidence type="ECO:0000313" key="6">
    <source>
        <dbReference type="EMBL" id="KAL2079242.1"/>
    </source>
</evidence>
<dbReference type="InterPro" id="IPR033989">
    <property type="entry name" value="CD209-like_CTLD"/>
</dbReference>
<reference evidence="6 7" key="1">
    <citation type="submission" date="2024-09" db="EMBL/GenBank/DDBJ databases">
        <title>A chromosome-level genome assembly of Gray's grenadier anchovy, Coilia grayii.</title>
        <authorList>
            <person name="Fu Z."/>
        </authorList>
    </citation>
    <scope>NUCLEOTIDE SEQUENCE [LARGE SCALE GENOMIC DNA]</scope>
    <source>
        <strain evidence="6">G4</strain>
        <tissue evidence="6">Muscle</tissue>
    </source>
</reference>
<dbReference type="InterPro" id="IPR001304">
    <property type="entry name" value="C-type_lectin-like"/>
</dbReference>
<dbReference type="CDD" id="cd03590">
    <property type="entry name" value="CLECT_DC-SIGN_like"/>
    <property type="match status" value="1"/>
</dbReference>
<proteinExistence type="predicted"/>
<evidence type="ECO:0000256" key="3">
    <source>
        <dbReference type="SAM" id="MobiDB-lite"/>
    </source>
</evidence>
<dbReference type="PROSITE" id="PS50041">
    <property type="entry name" value="C_TYPE_LECTIN_2"/>
    <property type="match status" value="1"/>
</dbReference>
<dbReference type="Gene3D" id="3.10.100.10">
    <property type="entry name" value="Mannose-Binding Protein A, subunit A"/>
    <property type="match status" value="1"/>
</dbReference>
<dbReference type="GO" id="GO:0005886">
    <property type="term" value="C:plasma membrane"/>
    <property type="evidence" value="ECO:0007669"/>
    <property type="project" value="UniProtKB-SubCell"/>
</dbReference>
<organism evidence="6 7">
    <name type="scientific">Coilia grayii</name>
    <name type="common">Gray's grenadier anchovy</name>
    <dbReference type="NCBI Taxonomy" id="363190"/>
    <lineage>
        <taxon>Eukaryota</taxon>
        <taxon>Metazoa</taxon>
        <taxon>Chordata</taxon>
        <taxon>Craniata</taxon>
        <taxon>Vertebrata</taxon>
        <taxon>Euteleostomi</taxon>
        <taxon>Actinopterygii</taxon>
        <taxon>Neopterygii</taxon>
        <taxon>Teleostei</taxon>
        <taxon>Clupei</taxon>
        <taxon>Clupeiformes</taxon>
        <taxon>Clupeoidei</taxon>
        <taxon>Engraulidae</taxon>
        <taxon>Coilinae</taxon>
        <taxon>Coilia</taxon>
    </lineage>
</organism>
<dbReference type="Proteomes" id="UP001591681">
    <property type="component" value="Unassembled WGS sequence"/>
</dbReference>
<dbReference type="GO" id="GO:0030246">
    <property type="term" value="F:carbohydrate binding"/>
    <property type="evidence" value="ECO:0007669"/>
    <property type="project" value="UniProtKB-KW"/>
</dbReference>
<comment type="subcellular location">
    <subcellularLocation>
        <location evidence="1">Cell membrane</location>
        <topology evidence="1">Single-pass type II membrane protein</topology>
    </subcellularLocation>
</comment>
<keyword evidence="7" id="KW-1185">Reference proteome</keyword>
<evidence type="ECO:0000259" key="5">
    <source>
        <dbReference type="PROSITE" id="PS50041"/>
    </source>
</evidence>
<keyword evidence="4" id="KW-1133">Transmembrane helix</keyword>
<gene>
    <name evidence="6" type="ORF">ACEWY4_024986</name>
</gene>
<name>A0ABD1IWM6_9TELE</name>
<accession>A0ABD1IWM6</accession>
<dbReference type="Pfam" id="PF00059">
    <property type="entry name" value="Lectin_C"/>
    <property type="match status" value="1"/>
</dbReference>
<evidence type="ECO:0000313" key="7">
    <source>
        <dbReference type="Proteomes" id="UP001591681"/>
    </source>
</evidence>
<evidence type="ECO:0000256" key="2">
    <source>
        <dbReference type="ARBA" id="ARBA00022734"/>
    </source>
</evidence>
<sequence length="243" mass="27801">MAESEDTGYSENNFAQSGSRMKHKRKKGTPDCSWWRWLALVASVILLAIFIPLRVHFLTNNLEEQRRLCNITSANMTPLQTNPSVTPLQTNPKTACASGWRYFNGKCYFFSTEERSWHQSRDACVTMGGHLVIIETLEEQGFLSQQGSECYWIGLSDDKEGEWRWVDNSLLNDNTKYWNDKEPDDWKGPNDEHPIGEDCASMLINGNIKSWFDGHVCAVIYSKVNIRWGPTPLEGAAPEFNNR</sequence>
<protein>
    <recommendedName>
        <fullName evidence="5">C-type lectin domain-containing protein</fullName>
    </recommendedName>
</protein>
<feature type="compositionally biased region" description="Polar residues" evidence="3">
    <location>
        <begin position="9"/>
        <end position="19"/>
    </location>
</feature>
<comment type="caution">
    <text evidence="6">The sequence shown here is derived from an EMBL/GenBank/DDBJ whole genome shotgun (WGS) entry which is preliminary data.</text>
</comment>
<evidence type="ECO:0000256" key="1">
    <source>
        <dbReference type="ARBA" id="ARBA00004401"/>
    </source>
</evidence>
<dbReference type="InterPro" id="IPR016187">
    <property type="entry name" value="CTDL_fold"/>
</dbReference>
<dbReference type="InterPro" id="IPR050828">
    <property type="entry name" value="C-type_lectin/matrix_domain"/>
</dbReference>